<dbReference type="InterPro" id="IPR027417">
    <property type="entry name" value="P-loop_NTPase"/>
</dbReference>
<evidence type="ECO:0000256" key="1">
    <source>
        <dbReference type="ARBA" id="ARBA00006270"/>
    </source>
</evidence>
<feature type="compositionally biased region" description="Polar residues" evidence="4">
    <location>
        <begin position="390"/>
        <end position="400"/>
    </location>
</feature>
<dbReference type="Pfam" id="PF00071">
    <property type="entry name" value="Ras"/>
    <property type="match status" value="1"/>
</dbReference>
<reference evidence="5 6" key="1">
    <citation type="submission" date="2017-03" db="EMBL/GenBank/DDBJ databases">
        <title>An alternative strategy for trypanosome survival in the mammalian bloodstream revealed through genome and transcriptome analysis of the ubiquitous bovine parasite Trypanosoma (Megatrypanum) theileri.</title>
        <authorList>
            <person name="Kelly S."/>
            <person name="Ivens A."/>
            <person name="Mott A."/>
            <person name="O'Neill E."/>
            <person name="Emms D."/>
            <person name="Macleod O."/>
            <person name="Voorheis P."/>
            <person name="Matthews J."/>
            <person name="Matthews K."/>
            <person name="Carrington M."/>
        </authorList>
    </citation>
    <scope>NUCLEOTIDE SEQUENCE [LARGE SCALE GENOMIC DNA]</scope>
    <source>
        <strain evidence="5">Edinburgh</strain>
    </source>
</reference>
<dbReference type="SUPFAM" id="SSF52540">
    <property type="entry name" value="P-loop containing nucleoside triphosphate hydrolases"/>
    <property type="match status" value="1"/>
</dbReference>
<dbReference type="VEuPathDB" id="TriTrypDB:TM35_000211580"/>
<feature type="compositionally biased region" description="Low complexity" evidence="4">
    <location>
        <begin position="102"/>
        <end position="113"/>
    </location>
</feature>
<feature type="compositionally biased region" description="Low complexity" evidence="4">
    <location>
        <begin position="189"/>
        <end position="204"/>
    </location>
</feature>
<evidence type="ECO:0000256" key="2">
    <source>
        <dbReference type="ARBA" id="ARBA00022741"/>
    </source>
</evidence>
<dbReference type="InterPro" id="IPR001806">
    <property type="entry name" value="Small_GTPase"/>
</dbReference>
<evidence type="ECO:0000256" key="3">
    <source>
        <dbReference type="ARBA" id="ARBA00023134"/>
    </source>
</evidence>
<protein>
    <submittedName>
        <fullName evidence="5">Putative ras-related protein rab</fullName>
    </submittedName>
</protein>
<evidence type="ECO:0000313" key="5">
    <source>
        <dbReference type="EMBL" id="ORC87552.1"/>
    </source>
</evidence>
<dbReference type="GO" id="GO:0005525">
    <property type="term" value="F:GTP binding"/>
    <property type="evidence" value="ECO:0007669"/>
    <property type="project" value="UniProtKB-KW"/>
</dbReference>
<keyword evidence="2" id="KW-0547">Nucleotide-binding</keyword>
<dbReference type="Gene3D" id="3.40.50.300">
    <property type="entry name" value="P-loop containing nucleotide triphosphate hydrolases"/>
    <property type="match status" value="2"/>
</dbReference>
<dbReference type="Proteomes" id="UP000192257">
    <property type="component" value="Unassembled WGS sequence"/>
</dbReference>
<dbReference type="AlphaFoldDB" id="A0A1X0NS71"/>
<dbReference type="GO" id="GO:0005770">
    <property type="term" value="C:late endosome"/>
    <property type="evidence" value="ECO:0007669"/>
    <property type="project" value="TreeGrafter"/>
</dbReference>
<organism evidence="5 6">
    <name type="scientific">Trypanosoma theileri</name>
    <dbReference type="NCBI Taxonomy" id="67003"/>
    <lineage>
        <taxon>Eukaryota</taxon>
        <taxon>Discoba</taxon>
        <taxon>Euglenozoa</taxon>
        <taxon>Kinetoplastea</taxon>
        <taxon>Metakinetoplastina</taxon>
        <taxon>Trypanosomatida</taxon>
        <taxon>Trypanosomatidae</taxon>
        <taxon>Trypanosoma</taxon>
    </lineage>
</organism>
<dbReference type="GO" id="GO:0008333">
    <property type="term" value="P:endosome to lysosome transport"/>
    <property type="evidence" value="ECO:0007669"/>
    <property type="project" value="TreeGrafter"/>
</dbReference>
<feature type="compositionally biased region" description="Acidic residues" evidence="4">
    <location>
        <begin position="403"/>
        <end position="412"/>
    </location>
</feature>
<dbReference type="GO" id="GO:0003924">
    <property type="term" value="F:GTPase activity"/>
    <property type="evidence" value="ECO:0007669"/>
    <property type="project" value="InterPro"/>
</dbReference>
<gene>
    <name evidence="5" type="ORF">TM35_000211580</name>
</gene>
<dbReference type="EMBL" id="NBCO01000021">
    <property type="protein sequence ID" value="ORC87552.1"/>
    <property type="molecule type" value="Genomic_DNA"/>
</dbReference>
<name>A0A1X0NS71_9TRYP</name>
<evidence type="ECO:0000313" key="6">
    <source>
        <dbReference type="Proteomes" id="UP000192257"/>
    </source>
</evidence>
<feature type="region of interest" description="Disordered" evidence="4">
    <location>
        <begin position="390"/>
        <end position="433"/>
    </location>
</feature>
<keyword evidence="3" id="KW-0342">GTP-binding</keyword>
<feature type="region of interest" description="Disordered" evidence="4">
    <location>
        <begin position="101"/>
        <end position="162"/>
    </location>
</feature>
<dbReference type="STRING" id="67003.A0A1X0NS71"/>
<feature type="region of interest" description="Disordered" evidence="4">
    <location>
        <begin position="279"/>
        <end position="312"/>
    </location>
</feature>
<feature type="compositionally biased region" description="Polar residues" evidence="4">
    <location>
        <begin position="283"/>
        <end position="293"/>
    </location>
</feature>
<dbReference type="OrthoDB" id="248225at2759"/>
<dbReference type="PANTHER" id="PTHR47981">
    <property type="entry name" value="RAB FAMILY"/>
    <property type="match status" value="1"/>
</dbReference>
<evidence type="ECO:0000256" key="4">
    <source>
        <dbReference type="SAM" id="MobiDB-lite"/>
    </source>
</evidence>
<dbReference type="GO" id="GO:0045335">
    <property type="term" value="C:phagocytic vesicle"/>
    <property type="evidence" value="ECO:0007669"/>
    <property type="project" value="TreeGrafter"/>
</dbReference>
<feature type="compositionally biased region" description="Low complexity" evidence="4">
    <location>
        <begin position="138"/>
        <end position="162"/>
    </location>
</feature>
<comment type="similarity">
    <text evidence="1">Belongs to the small GTPase superfamily. Rab family.</text>
</comment>
<feature type="region of interest" description="Disordered" evidence="4">
    <location>
        <begin position="185"/>
        <end position="210"/>
    </location>
</feature>
<dbReference type="RefSeq" id="XP_028881618.1">
    <property type="nucleotide sequence ID" value="XM_029027008.1"/>
</dbReference>
<dbReference type="PANTHER" id="PTHR47981:SF42">
    <property type="entry name" value="RAS-RELATED PROTEIN RAB-7L1-LIKE ISOFORM X1"/>
    <property type="match status" value="1"/>
</dbReference>
<sequence length="433" mass="48599">MSSKVESIAITGERKNNAVGFKGNNSTGIINSNRVGKELDIKVVCVGAANTGKTTFLRYWESGECPLHLSTTIQMEFHRREMTIAVPSYAYYEKSHRCEEASSSSVNNNNNSSYQECKVRSQHSSHKTTQLPIPTTPPSISSGNNNWNNGNSSSSNSNNYSSLQNPFGDDYRIIPPSMPSFYTPATYCSSRSDSDNNNNNNNNDNGDKDNEQVEWSLTHVPAIVKVWDIQGQESTKKMTRIFYTGAIAVLIFCEISSSSDSLANALSWKNDVEQKIFIPKTKWPNSTSRNPVHQKQQKQQQEKQEKGESMEKEEYANPPCWLVVNKYDLLSLLPTPPLWASHTALDHWCAQHDFAGWTYTAGRRGINVEAVMQALIAEAVRRFPQQFSIVSGKRNNSGNHTNDDDDDNDDDMAIVPRTRNRQYKRPEGGCCSK</sequence>
<accession>A0A1X0NS71</accession>
<feature type="compositionally biased region" description="Basic and acidic residues" evidence="4">
    <location>
        <begin position="300"/>
        <end position="312"/>
    </location>
</feature>
<dbReference type="GeneID" id="39986788"/>
<dbReference type="GO" id="GO:0005764">
    <property type="term" value="C:lysosome"/>
    <property type="evidence" value="ECO:0007669"/>
    <property type="project" value="TreeGrafter"/>
</dbReference>
<keyword evidence="6" id="KW-1185">Reference proteome</keyword>
<dbReference type="GO" id="GO:0090385">
    <property type="term" value="P:phagosome-lysosome fusion"/>
    <property type="evidence" value="ECO:0007669"/>
    <property type="project" value="TreeGrafter"/>
</dbReference>
<proteinExistence type="inferred from homology"/>
<comment type="caution">
    <text evidence="5">The sequence shown here is derived from an EMBL/GenBank/DDBJ whole genome shotgun (WGS) entry which is preliminary data.</text>
</comment>